<reference evidence="14 15" key="1">
    <citation type="submission" date="2019-03" db="EMBL/GenBank/DDBJ databases">
        <title>Genomic Encyclopedia of Type Strains, Phase IV (KMG-IV): sequencing the most valuable type-strain genomes for metagenomic binning, comparative biology and taxonomic classification.</title>
        <authorList>
            <person name="Goeker M."/>
        </authorList>
    </citation>
    <scope>NUCLEOTIDE SEQUENCE [LARGE SCALE GENOMIC DNA]</scope>
    <source>
        <strain evidence="14 15">DSM 11603</strain>
    </source>
</reference>
<evidence type="ECO:0000313" key="14">
    <source>
        <dbReference type="EMBL" id="TDR32667.1"/>
    </source>
</evidence>
<comment type="cofactor">
    <cofactor evidence="11">
        <name>Cu(+)</name>
        <dbReference type="ChEBI" id="CHEBI:49552"/>
    </cofactor>
    <text evidence="11">Binds 1 Cu(+) ion.</text>
</comment>
<feature type="signal peptide" evidence="11">
    <location>
        <begin position="1"/>
        <end position="36"/>
    </location>
</feature>
<keyword evidence="15" id="KW-1185">Reference proteome</keyword>
<organism evidence="14 15">
    <name type="scientific">Aquamicrobium defluvii</name>
    <dbReference type="NCBI Taxonomy" id="69279"/>
    <lineage>
        <taxon>Bacteria</taxon>
        <taxon>Pseudomonadati</taxon>
        <taxon>Pseudomonadota</taxon>
        <taxon>Alphaproteobacteria</taxon>
        <taxon>Hyphomicrobiales</taxon>
        <taxon>Phyllobacteriaceae</taxon>
        <taxon>Aquamicrobium</taxon>
    </lineage>
</organism>
<comment type="caution">
    <text evidence="14">The sequence shown here is derived from an EMBL/GenBank/DDBJ whole genome shotgun (WGS) entry which is preliminary data.</text>
</comment>
<dbReference type="EC" id="1.7.2.1" evidence="3 11"/>
<evidence type="ECO:0000256" key="5">
    <source>
        <dbReference type="ARBA" id="ARBA00022723"/>
    </source>
</evidence>
<dbReference type="CDD" id="cd11020">
    <property type="entry name" value="CuRO_1_CuNIR"/>
    <property type="match status" value="1"/>
</dbReference>
<feature type="binding site" description="type 1 copper site" evidence="10">
    <location>
        <position position="318"/>
    </location>
    <ligand>
        <name>Cu cation</name>
        <dbReference type="ChEBI" id="CHEBI:23378"/>
        <label>1</label>
    </ligand>
</feature>
<dbReference type="PROSITE" id="PS00079">
    <property type="entry name" value="MULTICOPPER_OXIDASE1"/>
    <property type="match status" value="1"/>
</dbReference>
<feature type="binding site" description="type 1 copper site" evidence="10">
    <location>
        <position position="323"/>
    </location>
    <ligand>
        <name>Cu cation</name>
        <dbReference type="ChEBI" id="CHEBI:23378"/>
        <label>1</label>
    </ligand>
</feature>
<evidence type="ECO:0000256" key="7">
    <source>
        <dbReference type="ARBA" id="ARBA00023002"/>
    </source>
</evidence>
<accession>A0A4R6YAT3</accession>
<evidence type="ECO:0000256" key="12">
    <source>
        <dbReference type="SAM" id="MobiDB-lite"/>
    </source>
</evidence>
<dbReference type="PRINTS" id="PR00695">
    <property type="entry name" value="CUNO2RDTASE"/>
</dbReference>
<dbReference type="OrthoDB" id="9757546at2"/>
<dbReference type="PANTHER" id="PTHR11709:SF394">
    <property type="entry name" value="FI03373P-RELATED"/>
    <property type="match status" value="1"/>
</dbReference>
<dbReference type="AlphaFoldDB" id="A0A4R6YAT3"/>
<evidence type="ECO:0000256" key="1">
    <source>
        <dbReference type="ARBA" id="ARBA00010609"/>
    </source>
</evidence>
<keyword evidence="11" id="KW-0732">Signal</keyword>
<keyword evidence="5 10" id="KW-0479">Metal-binding</keyword>
<dbReference type="Gene3D" id="2.60.40.420">
    <property type="entry name" value="Cupredoxins - blue copper proteins"/>
    <property type="match status" value="3"/>
</dbReference>
<dbReference type="InterPro" id="IPR008972">
    <property type="entry name" value="Cupredoxin"/>
</dbReference>
<dbReference type="RefSeq" id="WP_051520767.1">
    <property type="nucleotide sequence ID" value="NZ_KK073904.1"/>
</dbReference>
<evidence type="ECO:0000313" key="15">
    <source>
        <dbReference type="Proteomes" id="UP000294958"/>
    </source>
</evidence>
<comment type="catalytic activity">
    <reaction evidence="9 11">
        <text>nitric oxide + Fe(III)-[cytochrome c] + H2O = Fe(II)-[cytochrome c] + nitrite + 2 H(+)</text>
        <dbReference type="Rhea" id="RHEA:15233"/>
        <dbReference type="Rhea" id="RHEA-COMP:10350"/>
        <dbReference type="Rhea" id="RHEA-COMP:14399"/>
        <dbReference type="ChEBI" id="CHEBI:15377"/>
        <dbReference type="ChEBI" id="CHEBI:15378"/>
        <dbReference type="ChEBI" id="CHEBI:16301"/>
        <dbReference type="ChEBI" id="CHEBI:16480"/>
        <dbReference type="ChEBI" id="CHEBI:29033"/>
        <dbReference type="ChEBI" id="CHEBI:29034"/>
        <dbReference type="EC" id="1.7.2.1"/>
    </reaction>
</comment>
<dbReference type="InterPro" id="IPR045087">
    <property type="entry name" value="Cu-oxidase_fam"/>
</dbReference>
<comment type="subunit">
    <text evidence="2 11">Homotrimer.</text>
</comment>
<keyword evidence="6" id="KW-0677">Repeat</keyword>
<proteinExistence type="inferred from homology"/>
<evidence type="ECO:0000259" key="13">
    <source>
        <dbReference type="Pfam" id="PF07732"/>
    </source>
</evidence>
<evidence type="ECO:0000256" key="10">
    <source>
        <dbReference type="PIRSR" id="PIRSR601287-1"/>
    </source>
</evidence>
<dbReference type="CDD" id="cd04208">
    <property type="entry name" value="CuRO_2_CuNIR"/>
    <property type="match status" value="1"/>
</dbReference>
<dbReference type="InterPro" id="IPR033138">
    <property type="entry name" value="Cu_oxidase_CS"/>
</dbReference>
<comment type="cofactor">
    <cofactor evidence="11">
        <name>Cu(2+)</name>
        <dbReference type="ChEBI" id="CHEBI:29036"/>
    </cofactor>
    <text evidence="11">Binds 1 Cu(+) ion.</text>
</comment>
<feature type="binding site" description="type 1 copper site" evidence="10">
    <location>
        <position position="310"/>
    </location>
    <ligand>
        <name>Cu cation</name>
        <dbReference type="ChEBI" id="CHEBI:23378"/>
        <label>1</label>
    </ligand>
</feature>
<comment type="similarity">
    <text evidence="1 11">Belongs to the multicopper oxidase family.</text>
</comment>
<name>A0A4R6YAT3_9HYPH</name>
<feature type="binding site" description="type 1 copper site" evidence="10">
    <location>
        <position position="466"/>
    </location>
    <ligand>
        <name>Cu cation</name>
        <dbReference type="ChEBI" id="CHEBI:23378"/>
        <label>1</label>
    </ligand>
</feature>
<dbReference type="InterPro" id="IPR001287">
    <property type="entry name" value="NO2-reductase_Cu"/>
</dbReference>
<feature type="compositionally biased region" description="Polar residues" evidence="12">
    <location>
        <begin position="42"/>
        <end position="55"/>
    </location>
</feature>
<feature type="region of interest" description="Disordered" evidence="12">
    <location>
        <begin position="40"/>
        <end position="64"/>
    </location>
</feature>
<feature type="binding site" description="type 1 copper site" evidence="10">
    <location>
        <position position="309"/>
    </location>
    <ligand>
        <name>Cu cation</name>
        <dbReference type="ChEBI" id="CHEBI:23378"/>
        <label>1</label>
    </ligand>
</feature>
<evidence type="ECO:0000256" key="9">
    <source>
        <dbReference type="ARBA" id="ARBA00049340"/>
    </source>
</evidence>
<dbReference type="Pfam" id="PF07732">
    <property type="entry name" value="Cu-oxidase_3"/>
    <property type="match status" value="1"/>
</dbReference>
<feature type="chain" id="PRO_5021042006" description="Copper-containing nitrite reductase" evidence="11">
    <location>
        <begin position="37"/>
        <end position="500"/>
    </location>
</feature>
<gene>
    <name evidence="14" type="ORF">DES43_12644</name>
</gene>
<evidence type="ECO:0000256" key="4">
    <source>
        <dbReference type="ARBA" id="ARBA00017290"/>
    </source>
</evidence>
<dbReference type="FunFam" id="2.60.40.420:FF:000093">
    <property type="entry name" value="Copper-containing nitrite reductase"/>
    <property type="match status" value="1"/>
</dbReference>
<protein>
    <recommendedName>
        <fullName evidence="4 11">Copper-containing nitrite reductase</fullName>
        <ecNumber evidence="3 11">1.7.2.1</ecNumber>
    </recommendedName>
</protein>
<dbReference type="NCBIfam" id="TIGR02376">
    <property type="entry name" value="Cu_nitrite_red"/>
    <property type="match status" value="1"/>
</dbReference>
<sequence length="500" mass="53017">MNRGSRAGPDMVRRNPARWLVAMAGALMLAMAPAMAQEHNHATGTASSQANTAQPVATPADGTSAATAPAVSYHNATIFTLKTGIAGGRMVYIGVGGDIDGQTNPTLMVHEGELVQINLINGEGAEHDVVIDQYPARSSIVVGVNASSTFSFVATKVGEFAYFCSIAGHREAGMEGLIHVMPGPREDMDTDAADIVHDPADLPGPIGQRPPQVVKVELETVELKGRLDDGTSYVYWTFNKKVPGPFVRVRVGDTVEVHIRNASDSVMPHSVDFHAATGPGGGADFTQIAPGEEAVVTFQALKPGIYVYHCATPSVAHHITSGMYGLILVEPEGGLPQVDREFYVMQGELYTVEPFGTQGEMEMDYDKLISEKAEYFLFNGSVGALTKSHPLYATAGETVRIFFGVGGPNYTSSFHVIGEIFDHVYSLGSVLSPPLAGVQTVTVPPGGATIVDFKIDRGGHYVLVDHALSRAERGLAGYLIVDGPKDDEIMHSGPAGSLGK</sequence>
<evidence type="ECO:0000256" key="11">
    <source>
        <dbReference type="RuleBase" id="RU365025"/>
    </source>
</evidence>
<feature type="binding site" description="type 1 copper site" evidence="10">
    <location>
        <position position="269"/>
    </location>
    <ligand>
        <name>Cu cation</name>
        <dbReference type="ChEBI" id="CHEBI:23378"/>
        <label>1</label>
    </ligand>
</feature>
<evidence type="ECO:0000256" key="8">
    <source>
        <dbReference type="ARBA" id="ARBA00023008"/>
    </source>
</evidence>
<feature type="domain" description="Plastocyanin-like" evidence="13">
    <location>
        <begin position="228"/>
        <end position="332"/>
    </location>
</feature>
<keyword evidence="8 10" id="KW-0186">Copper</keyword>
<dbReference type="CDD" id="cd00920">
    <property type="entry name" value="Cupredoxin"/>
    <property type="match status" value="1"/>
</dbReference>
<feature type="binding site" description="type 1 copper site" evidence="10">
    <location>
        <position position="274"/>
    </location>
    <ligand>
        <name>Cu cation</name>
        <dbReference type="ChEBI" id="CHEBI:23378"/>
        <label>1</label>
    </ligand>
</feature>
<dbReference type="GO" id="GO:0005507">
    <property type="term" value="F:copper ion binding"/>
    <property type="evidence" value="ECO:0007669"/>
    <property type="project" value="InterPro"/>
</dbReference>
<dbReference type="SUPFAM" id="SSF49503">
    <property type="entry name" value="Cupredoxins"/>
    <property type="match status" value="3"/>
</dbReference>
<evidence type="ECO:0000256" key="2">
    <source>
        <dbReference type="ARBA" id="ARBA00011233"/>
    </source>
</evidence>
<evidence type="ECO:0000256" key="3">
    <source>
        <dbReference type="ARBA" id="ARBA00011882"/>
    </source>
</evidence>
<dbReference type="Proteomes" id="UP000294958">
    <property type="component" value="Unassembled WGS sequence"/>
</dbReference>
<dbReference type="GO" id="GO:0050421">
    <property type="term" value="F:nitrite reductase (NO-forming) activity"/>
    <property type="evidence" value="ECO:0007669"/>
    <property type="project" value="UniProtKB-EC"/>
</dbReference>
<dbReference type="EMBL" id="SNZF01000026">
    <property type="protein sequence ID" value="TDR32667.1"/>
    <property type="molecule type" value="Genomic_DNA"/>
</dbReference>
<keyword evidence="7 11" id="KW-0560">Oxidoreductase</keyword>
<dbReference type="InterPro" id="IPR011707">
    <property type="entry name" value="Cu-oxidase-like_N"/>
</dbReference>
<dbReference type="PANTHER" id="PTHR11709">
    <property type="entry name" value="MULTI-COPPER OXIDASE"/>
    <property type="match status" value="1"/>
</dbReference>
<evidence type="ECO:0000256" key="6">
    <source>
        <dbReference type="ARBA" id="ARBA00022737"/>
    </source>
</evidence>